<name>A0A9D2D6C1_9FIRM</name>
<gene>
    <name evidence="3" type="ORF">H9726_02110</name>
</gene>
<feature type="compositionally biased region" description="Acidic residues" evidence="1">
    <location>
        <begin position="199"/>
        <end position="216"/>
    </location>
</feature>
<keyword evidence="2" id="KW-0812">Transmembrane</keyword>
<reference evidence="3" key="2">
    <citation type="submission" date="2021-04" db="EMBL/GenBank/DDBJ databases">
        <authorList>
            <person name="Gilroy R."/>
        </authorList>
    </citation>
    <scope>NUCLEOTIDE SEQUENCE</scope>
    <source>
        <strain evidence="3">CHK192-19661</strain>
    </source>
</reference>
<dbReference type="EMBL" id="DXCF01000010">
    <property type="protein sequence ID" value="HIZ09261.1"/>
    <property type="molecule type" value="Genomic_DNA"/>
</dbReference>
<organism evidence="3 4">
    <name type="scientific">Candidatus Borkfalkia avicola</name>
    <dbReference type="NCBI Taxonomy" id="2838503"/>
    <lineage>
        <taxon>Bacteria</taxon>
        <taxon>Bacillati</taxon>
        <taxon>Bacillota</taxon>
        <taxon>Clostridia</taxon>
        <taxon>Christensenellales</taxon>
        <taxon>Christensenellaceae</taxon>
        <taxon>Candidatus Borkfalkia</taxon>
    </lineage>
</organism>
<dbReference type="AlphaFoldDB" id="A0A9D2D6C1"/>
<dbReference type="Proteomes" id="UP000824025">
    <property type="component" value="Unassembled WGS sequence"/>
</dbReference>
<comment type="caution">
    <text evidence="3">The sequence shown here is derived from an EMBL/GenBank/DDBJ whole genome shotgun (WGS) entry which is preliminary data.</text>
</comment>
<feature type="non-terminal residue" evidence="3">
    <location>
        <position position="1"/>
    </location>
</feature>
<sequence length="266" mass="27292">FDPETLEVYAYANTADNSSVQKYVIWKLDEKATSFSGYPGDQEEAIANQPTISSFGSNYTVTVSLTAQSGKNAQMVIYSVNGQSLRTDADGNIVNTAGPVRAKSVLILPGEVGKFYTLPEAVYADVLDGAVAAEIVSVTGPDGEAVELGQDAGGFTPAAAGEYKITYAAKDAQGMKAGQLELVITVNDASSYPSPGEGEIPEGTEPPEDPSGEIEEQPSKLPDDGQPDPEEGGGCSGSAAGAGAMAAAAVLGAAAAVLIRKKHKNI</sequence>
<evidence type="ECO:0000313" key="4">
    <source>
        <dbReference type="Proteomes" id="UP000824025"/>
    </source>
</evidence>
<proteinExistence type="predicted"/>
<feature type="region of interest" description="Disordered" evidence="1">
    <location>
        <begin position="189"/>
        <end position="240"/>
    </location>
</feature>
<keyword evidence="2" id="KW-0472">Membrane</keyword>
<evidence type="ECO:0008006" key="5">
    <source>
        <dbReference type="Google" id="ProtNLM"/>
    </source>
</evidence>
<protein>
    <recommendedName>
        <fullName evidence="5">DUF5011 domain-containing protein</fullName>
    </recommendedName>
</protein>
<evidence type="ECO:0000313" key="3">
    <source>
        <dbReference type="EMBL" id="HIZ09261.1"/>
    </source>
</evidence>
<reference evidence="3" key="1">
    <citation type="journal article" date="2021" name="PeerJ">
        <title>Extensive microbial diversity within the chicken gut microbiome revealed by metagenomics and culture.</title>
        <authorList>
            <person name="Gilroy R."/>
            <person name="Ravi A."/>
            <person name="Getino M."/>
            <person name="Pursley I."/>
            <person name="Horton D.L."/>
            <person name="Alikhan N.F."/>
            <person name="Baker D."/>
            <person name="Gharbi K."/>
            <person name="Hall N."/>
            <person name="Watson M."/>
            <person name="Adriaenssens E.M."/>
            <person name="Foster-Nyarko E."/>
            <person name="Jarju S."/>
            <person name="Secka A."/>
            <person name="Antonio M."/>
            <person name="Oren A."/>
            <person name="Chaudhuri R.R."/>
            <person name="La Ragione R."/>
            <person name="Hildebrand F."/>
            <person name="Pallen M.J."/>
        </authorList>
    </citation>
    <scope>NUCLEOTIDE SEQUENCE</scope>
    <source>
        <strain evidence="3">CHK192-19661</strain>
    </source>
</reference>
<evidence type="ECO:0000256" key="2">
    <source>
        <dbReference type="SAM" id="Phobius"/>
    </source>
</evidence>
<feature type="transmembrane region" description="Helical" evidence="2">
    <location>
        <begin position="239"/>
        <end position="259"/>
    </location>
</feature>
<keyword evidence="2" id="KW-1133">Transmembrane helix</keyword>
<accession>A0A9D2D6C1</accession>
<evidence type="ECO:0000256" key="1">
    <source>
        <dbReference type="SAM" id="MobiDB-lite"/>
    </source>
</evidence>